<feature type="region of interest" description="Disordered" evidence="1">
    <location>
        <begin position="252"/>
        <end position="273"/>
    </location>
</feature>
<evidence type="ECO:0000313" key="2">
    <source>
        <dbReference type="EMBL" id="KAK3738067.1"/>
    </source>
</evidence>
<dbReference type="EMBL" id="JAWDGP010006604">
    <property type="protein sequence ID" value="KAK3738067.1"/>
    <property type="molecule type" value="Genomic_DNA"/>
</dbReference>
<evidence type="ECO:0000313" key="3">
    <source>
        <dbReference type="Proteomes" id="UP001283361"/>
    </source>
</evidence>
<dbReference type="Proteomes" id="UP001283361">
    <property type="component" value="Unassembled WGS sequence"/>
</dbReference>
<proteinExistence type="predicted"/>
<sequence length="457" mass="49210">MLEVKPAPSVLMGHPNVASPSPTVADNLMVTSGSLDQAEVLNRLNGNYGPFNNVRSVRDMPGTGSMYHNNHRNNSHHHNACGDDSVSAMRTWPSSPSSASSTSSSFSSLSSSSSSSTASSSSILSSEIEIDKENKIKRNLGGSSASSNKVPSPCALEAAVRDFGYSLRRSRGIVTDRYLSLGNNDVSPTSNSSQRHSNPCSDLQHAFRSPCREDNRTNSFSRHGECKPSRRSGSEIATWRSLRADNAVLCNTSNRKSPTRTKSFARPEDSECGSPCNYNSGLISPTSKAIADSLSERRACHDFAKYLISPSSASVSPSSRSPGTPSNQICGSSPASPAASSLYRGMSFSQSANVLSTRNAETPSPSHASCSSSPTVAARLRSLGSNSYHSQNNFRRQQQRDRKFRLNLFMYSALYRKQRRGDSGYIIYHNPIEAAIDADSYILAAHQGVEFPPDGDG</sequence>
<feature type="region of interest" description="Disordered" evidence="1">
    <location>
        <begin position="354"/>
        <end position="373"/>
    </location>
</feature>
<feature type="compositionally biased region" description="Low complexity" evidence="1">
    <location>
        <begin position="93"/>
        <end position="124"/>
    </location>
</feature>
<dbReference type="AlphaFoldDB" id="A0AAE0YBD1"/>
<name>A0AAE0YBD1_9GAST</name>
<comment type="caution">
    <text evidence="2">The sequence shown here is derived from an EMBL/GenBank/DDBJ whole genome shotgun (WGS) entry which is preliminary data.</text>
</comment>
<feature type="compositionally biased region" description="Low complexity" evidence="1">
    <location>
        <begin position="363"/>
        <end position="373"/>
    </location>
</feature>
<feature type="region of interest" description="Disordered" evidence="1">
    <location>
        <begin position="62"/>
        <end position="124"/>
    </location>
</feature>
<feature type="region of interest" description="Disordered" evidence="1">
    <location>
        <begin position="181"/>
        <end position="237"/>
    </location>
</feature>
<feature type="compositionally biased region" description="Basic residues" evidence="1">
    <location>
        <begin position="69"/>
        <end position="79"/>
    </location>
</feature>
<reference evidence="2" key="1">
    <citation type="journal article" date="2023" name="G3 (Bethesda)">
        <title>A reference genome for the long-term kleptoplast-retaining sea slug Elysia crispata morphotype clarki.</title>
        <authorList>
            <person name="Eastman K.E."/>
            <person name="Pendleton A.L."/>
            <person name="Shaikh M.A."/>
            <person name="Suttiyut T."/>
            <person name="Ogas R."/>
            <person name="Tomko P."/>
            <person name="Gavelis G."/>
            <person name="Widhalm J.R."/>
            <person name="Wisecaver J.H."/>
        </authorList>
    </citation>
    <scope>NUCLEOTIDE SEQUENCE</scope>
    <source>
        <strain evidence="2">ECLA1</strain>
    </source>
</reference>
<feature type="compositionally biased region" description="Polar residues" evidence="1">
    <location>
        <begin position="252"/>
        <end position="262"/>
    </location>
</feature>
<gene>
    <name evidence="2" type="ORF">RRG08_064970</name>
</gene>
<protein>
    <submittedName>
        <fullName evidence="2">Uncharacterized protein</fullName>
    </submittedName>
</protein>
<organism evidence="2 3">
    <name type="scientific">Elysia crispata</name>
    <name type="common">lettuce slug</name>
    <dbReference type="NCBI Taxonomy" id="231223"/>
    <lineage>
        <taxon>Eukaryota</taxon>
        <taxon>Metazoa</taxon>
        <taxon>Spiralia</taxon>
        <taxon>Lophotrochozoa</taxon>
        <taxon>Mollusca</taxon>
        <taxon>Gastropoda</taxon>
        <taxon>Heterobranchia</taxon>
        <taxon>Euthyneura</taxon>
        <taxon>Panpulmonata</taxon>
        <taxon>Sacoglossa</taxon>
        <taxon>Placobranchoidea</taxon>
        <taxon>Plakobranchidae</taxon>
        <taxon>Elysia</taxon>
    </lineage>
</organism>
<feature type="region of interest" description="Disordered" evidence="1">
    <location>
        <begin position="311"/>
        <end position="335"/>
    </location>
</feature>
<accession>A0AAE0YBD1</accession>
<feature type="compositionally biased region" description="Basic and acidic residues" evidence="1">
    <location>
        <begin position="210"/>
        <end position="228"/>
    </location>
</feature>
<evidence type="ECO:0000256" key="1">
    <source>
        <dbReference type="SAM" id="MobiDB-lite"/>
    </source>
</evidence>
<feature type="compositionally biased region" description="Polar residues" evidence="1">
    <location>
        <begin position="181"/>
        <end position="201"/>
    </location>
</feature>
<keyword evidence="3" id="KW-1185">Reference proteome</keyword>